<sequence length="167" mass="19360">MLTNKDFKLYAIQSGKSINDVKKIYNKAVDEAKSLGKEKDKLYVVEIFEDLLGLNEKIDIHKFINRFIESETDNFDEFIEMLTTSDIPLDARPEMHIKRDQDELNSVSVNVENNIEDSENLLDQQKVKTNEFETKEELLKFKKDTDVVLDSDKVENDKKLLVGGEVK</sequence>
<accession>A0A1V5ZIX0</accession>
<reference evidence="1" key="1">
    <citation type="submission" date="2017-02" db="EMBL/GenBank/DDBJ databases">
        <title>Delving into the versatile metabolic prowess of the omnipresent phylum Bacteroidetes.</title>
        <authorList>
            <person name="Nobu M.K."/>
            <person name="Mei R."/>
            <person name="Narihiro T."/>
            <person name="Kuroda K."/>
            <person name="Liu W.-T."/>
        </authorList>
    </citation>
    <scope>NUCLEOTIDE SEQUENCE</scope>
    <source>
        <strain evidence="1">ADurb.Bin160</strain>
    </source>
</reference>
<proteinExistence type="predicted"/>
<comment type="caution">
    <text evidence="1">The sequence shown here is derived from an EMBL/GenBank/DDBJ whole genome shotgun (WGS) entry which is preliminary data.</text>
</comment>
<dbReference type="AlphaFoldDB" id="A0A1V5ZIX0"/>
<protein>
    <submittedName>
        <fullName evidence="1">Uncharacterized protein</fullName>
    </submittedName>
</protein>
<name>A0A1V5ZIX0_9BACT</name>
<evidence type="ECO:0000313" key="1">
    <source>
        <dbReference type="EMBL" id="OQB40056.1"/>
    </source>
</evidence>
<gene>
    <name evidence="1" type="ORF">BWY04_01458</name>
</gene>
<dbReference type="EMBL" id="MWDB01000060">
    <property type="protein sequence ID" value="OQB40056.1"/>
    <property type="molecule type" value="Genomic_DNA"/>
</dbReference>
<dbReference type="Proteomes" id="UP000485621">
    <property type="component" value="Unassembled WGS sequence"/>
</dbReference>
<organism evidence="1">
    <name type="scientific">candidate division CPR1 bacterium ADurb.Bin160</name>
    <dbReference type="NCBI Taxonomy" id="1852826"/>
    <lineage>
        <taxon>Bacteria</taxon>
        <taxon>candidate division CPR1</taxon>
    </lineage>
</organism>